<sequence length="148" mass="16358">MAEMIRLGREAPGDPGKYHGGSWRAAQAAVAAIPEAPQWTEEQRSRVCHRLRRYYAKDAASLNASIARNARDTATARQRWLGRLLARNVPQPGEYLPPDAEADDAVAADAPRMVKAAPLPDDGQTRPRLRDVLEALQWASLPRDPKKS</sequence>
<protein>
    <submittedName>
        <fullName evidence="2">Uncharacterized protein</fullName>
    </submittedName>
</protein>
<dbReference type="EMBL" id="JBHRSB010000013">
    <property type="protein sequence ID" value="MFC3003694.1"/>
    <property type="molecule type" value="Genomic_DNA"/>
</dbReference>
<accession>A0ABV7C311</accession>
<gene>
    <name evidence="2" type="ORF">ACFOD3_27625</name>
</gene>
<organism evidence="2 3">
    <name type="scientific">Falsiroseomonas tokyonensis</name>
    <dbReference type="NCBI Taxonomy" id="430521"/>
    <lineage>
        <taxon>Bacteria</taxon>
        <taxon>Pseudomonadati</taxon>
        <taxon>Pseudomonadota</taxon>
        <taxon>Alphaproteobacteria</taxon>
        <taxon>Acetobacterales</taxon>
        <taxon>Roseomonadaceae</taxon>
        <taxon>Falsiroseomonas</taxon>
    </lineage>
</organism>
<evidence type="ECO:0000313" key="3">
    <source>
        <dbReference type="Proteomes" id="UP001595420"/>
    </source>
</evidence>
<dbReference type="Proteomes" id="UP001595420">
    <property type="component" value="Unassembled WGS sequence"/>
</dbReference>
<feature type="region of interest" description="Disordered" evidence="1">
    <location>
        <begin position="1"/>
        <end position="22"/>
    </location>
</feature>
<evidence type="ECO:0000313" key="2">
    <source>
        <dbReference type="EMBL" id="MFC3003694.1"/>
    </source>
</evidence>
<reference evidence="3" key="1">
    <citation type="journal article" date="2019" name="Int. J. Syst. Evol. Microbiol.">
        <title>The Global Catalogue of Microorganisms (GCM) 10K type strain sequencing project: providing services to taxonomists for standard genome sequencing and annotation.</title>
        <authorList>
            <consortium name="The Broad Institute Genomics Platform"/>
            <consortium name="The Broad Institute Genome Sequencing Center for Infectious Disease"/>
            <person name="Wu L."/>
            <person name="Ma J."/>
        </authorList>
    </citation>
    <scope>NUCLEOTIDE SEQUENCE [LARGE SCALE GENOMIC DNA]</scope>
    <source>
        <strain evidence="3">CGMCC 1.16855</strain>
    </source>
</reference>
<evidence type="ECO:0000256" key="1">
    <source>
        <dbReference type="SAM" id="MobiDB-lite"/>
    </source>
</evidence>
<proteinExistence type="predicted"/>
<name>A0ABV7C311_9PROT</name>
<keyword evidence="3" id="KW-1185">Reference proteome</keyword>
<comment type="caution">
    <text evidence="2">The sequence shown here is derived from an EMBL/GenBank/DDBJ whole genome shotgun (WGS) entry which is preliminary data.</text>
</comment>
<dbReference type="RefSeq" id="WP_216840135.1">
    <property type="nucleotide sequence ID" value="NZ_JAFNJS010000013.1"/>
</dbReference>
<feature type="compositionally biased region" description="Basic and acidic residues" evidence="1">
    <location>
        <begin position="1"/>
        <end position="12"/>
    </location>
</feature>